<name>A0ABM7FDW7_9ACTN</name>
<organism evidence="1 2">
    <name type="scientific">Streptomyces graminofaciens</name>
    <dbReference type="NCBI Taxonomy" id="68212"/>
    <lineage>
        <taxon>Bacteria</taxon>
        <taxon>Bacillati</taxon>
        <taxon>Actinomycetota</taxon>
        <taxon>Actinomycetes</taxon>
        <taxon>Kitasatosporales</taxon>
        <taxon>Streptomycetaceae</taxon>
        <taxon>Streptomyces</taxon>
    </lineage>
</organism>
<accession>A0ABM7FDW7</accession>
<gene>
    <name evidence="1" type="ORF">SGFS_056490</name>
</gene>
<sequence>MPAIPGGRGRDALFQLLQALHEPPMAQTVRSRARKDQITIFIPGNGIRPALALGGRLLGGPGRLWGSEVLEVLEVLEPPAM</sequence>
<dbReference type="EMBL" id="AP018448">
    <property type="protein sequence ID" value="BBC34355.1"/>
    <property type="molecule type" value="Genomic_DNA"/>
</dbReference>
<reference evidence="1 2" key="1">
    <citation type="journal article" date="2010" name="ChemBioChem">
        <title>Cloning and characterization of the biosynthetic gene cluster of 16-membered macrolide antibiotic FD-891: involvement of a dual functional cytochrome P450 monooxygenase catalyzing epoxidation and hydroxylation.</title>
        <authorList>
            <person name="Kudo F."/>
            <person name="Motegi A."/>
            <person name="Mizoue K."/>
            <person name="Eguchi T."/>
        </authorList>
    </citation>
    <scope>NUCLEOTIDE SEQUENCE [LARGE SCALE GENOMIC DNA]</scope>
    <source>
        <strain evidence="1 2">A-8890</strain>
    </source>
</reference>
<reference evidence="1 2" key="2">
    <citation type="journal article" date="2023" name="ChemBioChem">
        <title>Acyltransferase Domain Exchange between Two Independent Type I Polyketide Synthases in the Same Producer Strain of Macrolide Antibiotics.</title>
        <authorList>
            <person name="Kudo F."/>
            <person name="Kishikawa K."/>
            <person name="Tsuboi K."/>
            <person name="Kido T."/>
            <person name="Usui T."/>
            <person name="Hashimoto J."/>
            <person name="Shin-Ya K."/>
            <person name="Miyanaga A."/>
            <person name="Eguchi T."/>
        </authorList>
    </citation>
    <scope>NUCLEOTIDE SEQUENCE [LARGE SCALE GENOMIC DNA]</scope>
    <source>
        <strain evidence="1 2">A-8890</strain>
    </source>
</reference>
<dbReference type="Proteomes" id="UP001321542">
    <property type="component" value="Chromosome"/>
</dbReference>
<evidence type="ECO:0000313" key="1">
    <source>
        <dbReference type="EMBL" id="BBC34355.1"/>
    </source>
</evidence>
<evidence type="ECO:0000313" key="2">
    <source>
        <dbReference type="Proteomes" id="UP001321542"/>
    </source>
</evidence>
<keyword evidence="2" id="KW-1185">Reference proteome</keyword>
<protein>
    <submittedName>
        <fullName evidence="1">Uncharacterized protein</fullName>
    </submittedName>
</protein>
<proteinExistence type="predicted"/>